<evidence type="ECO:0000259" key="6">
    <source>
        <dbReference type="PROSITE" id="PS50893"/>
    </source>
</evidence>
<dbReference type="Gene3D" id="3.40.50.300">
    <property type="entry name" value="P-loop containing nucleotide triphosphate hydrolases"/>
    <property type="match status" value="1"/>
</dbReference>
<dbReference type="GO" id="GO:0015658">
    <property type="term" value="F:branched-chain amino acid transmembrane transporter activity"/>
    <property type="evidence" value="ECO:0007669"/>
    <property type="project" value="TreeGrafter"/>
</dbReference>
<comment type="similarity">
    <text evidence="1">Belongs to the ABC transporter superfamily.</text>
</comment>
<dbReference type="GO" id="GO:0016887">
    <property type="term" value="F:ATP hydrolysis activity"/>
    <property type="evidence" value="ECO:0007669"/>
    <property type="project" value="InterPro"/>
</dbReference>
<accession>A0A1S1R202</accession>
<dbReference type="SUPFAM" id="SSF52540">
    <property type="entry name" value="P-loop containing nucleoside triphosphate hydrolases"/>
    <property type="match status" value="1"/>
</dbReference>
<dbReference type="Pfam" id="PF00005">
    <property type="entry name" value="ABC_tran"/>
    <property type="match status" value="1"/>
</dbReference>
<dbReference type="InterPro" id="IPR052156">
    <property type="entry name" value="BCAA_Transport_ATP-bd_LivF"/>
</dbReference>
<name>A0A1S1R202_9ACTN</name>
<keyword evidence="3" id="KW-0547">Nucleotide-binding</keyword>
<evidence type="ECO:0000256" key="4">
    <source>
        <dbReference type="ARBA" id="ARBA00022840"/>
    </source>
</evidence>
<sequence>MEARGLAAGYGRVPVLRDIDIKVRPGEVVALLGPNGAGKTTLLRTLAGYRRPTGGDVFLFGAPCNRVPVYKRCRQGVSFMGEERHIFPGLTVRQSLRLVRSKSGHQELFPSLDRRIGHRAALLSGGEQQMLALTLALARDPRLLLIDELSLGLAPLVRERLLDTVRATADRGVGVLVVEQNARSVLSRADRAYVMRRGEIVDEGPAQRWLDDLDGLAALYLS</sequence>
<dbReference type="AlphaFoldDB" id="A0A1S1R202"/>
<dbReference type="GO" id="GO:0015807">
    <property type="term" value="P:L-amino acid transport"/>
    <property type="evidence" value="ECO:0007669"/>
    <property type="project" value="TreeGrafter"/>
</dbReference>
<dbReference type="InterPro" id="IPR003439">
    <property type="entry name" value="ABC_transporter-like_ATP-bd"/>
</dbReference>
<dbReference type="SMART" id="SM00382">
    <property type="entry name" value="AAA"/>
    <property type="match status" value="1"/>
</dbReference>
<evidence type="ECO:0000256" key="5">
    <source>
        <dbReference type="ARBA" id="ARBA00022970"/>
    </source>
</evidence>
<comment type="caution">
    <text evidence="7">The sequence shown here is derived from an EMBL/GenBank/DDBJ whole genome shotgun (WGS) entry which is preliminary data.</text>
</comment>
<dbReference type="GO" id="GO:0005524">
    <property type="term" value="F:ATP binding"/>
    <property type="evidence" value="ECO:0007669"/>
    <property type="project" value="UniProtKB-KW"/>
</dbReference>
<dbReference type="PANTHER" id="PTHR43820:SF4">
    <property type="entry name" value="HIGH-AFFINITY BRANCHED-CHAIN AMINO ACID TRANSPORT ATP-BINDING PROTEIN LIVF"/>
    <property type="match status" value="1"/>
</dbReference>
<dbReference type="EMBL" id="MAXA01000091">
    <property type="protein sequence ID" value="OHV39751.1"/>
    <property type="molecule type" value="Genomic_DNA"/>
</dbReference>
<keyword evidence="5" id="KW-0029">Amino-acid transport</keyword>
<dbReference type="Proteomes" id="UP000179769">
    <property type="component" value="Unassembled WGS sequence"/>
</dbReference>
<protein>
    <submittedName>
        <fullName evidence="7">ABC transporter ATP-binding protein</fullName>
    </submittedName>
</protein>
<dbReference type="InterPro" id="IPR003593">
    <property type="entry name" value="AAA+_ATPase"/>
</dbReference>
<proteinExistence type="inferred from homology"/>
<gene>
    <name evidence="7" type="ORF">BBK14_13730</name>
</gene>
<evidence type="ECO:0000313" key="8">
    <source>
        <dbReference type="Proteomes" id="UP000179769"/>
    </source>
</evidence>
<dbReference type="InterPro" id="IPR027417">
    <property type="entry name" value="P-loop_NTPase"/>
</dbReference>
<keyword evidence="8" id="KW-1185">Reference proteome</keyword>
<keyword evidence="2" id="KW-0813">Transport</keyword>
<evidence type="ECO:0000256" key="1">
    <source>
        <dbReference type="ARBA" id="ARBA00005417"/>
    </source>
</evidence>
<dbReference type="PROSITE" id="PS50893">
    <property type="entry name" value="ABC_TRANSPORTER_2"/>
    <property type="match status" value="1"/>
</dbReference>
<evidence type="ECO:0000256" key="2">
    <source>
        <dbReference type="ARBA" id="ARBA00022448"/>
    </source>
</evidence>
<organism evidence="7 8">
    <name type="scientific">Parafrankia soli</name>
    <dbReference type="NCBI Taxonomy" id="2599596"/>
    <lineage>
        <taxon>Bacteria</taxon>
        <taxon>Bacillati</taxon>
        <taxon>Actinomycetota</taxon>
        <taxon>Actinomycetes</taxon>
        <taxon>Frankiales</taxon>
        <taxon>Frankiaceae</taxon>
        <taxon>Parafrankia</taxon>
    </lineage>
</organism>
<dbReference type="PANTHER" id="PTHR43820">
    <property type="entry name" value="HIGH-AFFINITY BRANCHED-CHAIN AMINO ACID TRANSPORT ATP-BINDING PROTEIN LIVF"/>
    <property type="match status" value="1"/>
</dbReference>
<keyword evidence="4 7" id="KW-0067">ATP-binding</keyword>
<evidence type="ECO:0000256" key="3">
    <source>
        <dbReference type="ARBA" id="ARBA00022741"/>
    </source>
</evidence>
<feature type="domain" description="ABC transporter" evidence="6">
    <location>
        <begin position="1"/>
        <end position="222"/>
    </location>
</feature>
<reference evidence="8" key="1">
    <citation type="submission" date="2016-07" db="EMBL/GenBank/DDBJ databases">
        <title>Frankia sp. NRRL B-16219 Genome sequencing.</title>
        <authorList>
            <person name="Ghodhbane-Gtari F."/>
            <person name="Swanson E."/>
            <person name="Gueddou A."/>
            <person name="Louati M."/>
            <person name="Nouioui I."/>
            <person name="Hezbri K."/>
            <person name="Abebe-Akele F."/>
            <person name="Simpson S."/>
            <person name="Morris K."/>
            <person name="Thomas K."/>
            <person name="Gtari M."/>
            <person name="Tisa L.S."/>
        </authorList>
    </citation>
    <scope>NUCLEOTIDE SEQUENCE [LARGE SCALE GENOMIC DNA]</scope>
    <source>
        <strain evidence="8">NRRL B-16219</strain>
    </source>
</reference>
<evidence type="ECO:0000313" key="7">
    <source>
        <dbReference type="EMBL" id="OHV39751.1"/>
    </source>
</evidence>
<dbReference type="CDD" id="cd03224">
    <property type="entry name" value="ABC_TM1139_LivF_branched"/>
    <property type="match status" value="1"/>
</dbReference>